<dbReference type="SMART" id="SM00530">
    <property type="entry name" value="HTH_XRE"/>
    <property type="match status" value="1"/>
</dbReference>
<comment type="caution">
    <text evidence="3">The sequence shown here is derived from an EMBL/GenBank/DDBJ whole genome shotgun (WGS) entry which is preliminary data.</text>
</comment>
<dbReference type="RefSeq" id="WP_379677278.1">
    <property type="nucleotide sequence ID" value="NZ_CBCSGE010000015.1"/>
</dbReference>
<reference evidence="3 4" key="1">
    <citation type="submission" date="2024-09" db="EMBL/GenBank/DDBJ databases">
        <authorList>
            <person name="Sun Q."/>
            <person name="Mori K."/>
        </authorList>
    </citation>
    <scope>NUCLEOTIDE SEQUENCE [LARGE SCALE GENOMIC DNA]</scope>
    <source>
        <strain evidence="3 4">CECT 7955</strain>
    </source>
</reference>
<name>A0ABV5GIP1_9FLAO</name>
<dbReference type="EMBL" id="JBHMEY010000004">
    <property type="protein sequence ID" value="MFB9095246.1"/>
    <property type="molecule type" value="Genomic_DNA"/>
</dbReference>
<dbReference type="InterPro" id="IPR010982">
    <property type="entry name" value="Lambda_DNA-bd_dom_sf"/>
</dbReference>
<proteinExistence type="predicted"/>
<feature type="coiled-coil region" evidence="1">
    <location>
        <begin position="86"/>
        <end position="113"/>
    </location>
</feature>
<dbReference type="Proteomes" id="UP001589607">
    <property type="component" value="Unassembled WGS sequence"/>
</dbReference>
<protein>
    <submittedName>
        <fullName evidence="3">Helix-turn-helix domain-containing protein</fullName>
    </submittedName>
</protein>
<dbReference type="CDD" id="cd00093">
    <property type="entry name" value="HTH_XRE"/>
    <property type="match status" value="1"/>
</dbReference>
<feature type="domain" description="HTH cro/C1-type" evidence="2">
    <location>
        <begin position="5"/>
        <end position="53"/>
    </location>
</feature>
<organism evidence="3 4">
    <name type="scientific">Flavobacterium jumunjinense</name>
    <dbReference type="NCBI Taxonomy" id="998845"/>
    <lineage>
        <taxon>Bacteria</taxon>
        <taxon>Pseudomonadati</taxon>
        <taxon>Bacteroidota</taxon>
        <taxon>Flavobacteriia</taxon>
        <taxon>Flavobacteriales</taxon>
        <taxon>Flavobacteriaceae</taxon>
        <taxon>Flavobacterium</taxon>
    </lineage>
</organism>
<accession>A0ABV5GIP1</accession>
<evidence type="ECO:0000313" key="4">
    <source>
        <dbReference type="Proteomes" id="UP001589607"/>
    </source>
</evidence>
<evidence type="ECO:0000256" key="1">
    <source>
        <dbReference type="SAM" id="Coils"/>
    </source>
</evidence>
<evidence type="ECO:0000313" key="3">
    <source>
        <dbReference type="EMBL" id="MFB9095246.1"/>
    </source>
</evidence>
<dbReference type="Pfam" id="PF01381">
    <property type="entry name" value="HTH_3"/>
    <property type="match status" value="1"/>
</dbReference>
<dbReference type="SUPFAM" id="SSF47413">
    <property type="entry name" value="lambda repressor-like DNA-binding domains"/>
    <property type="match status" value="1"/>
</dbReference>
<evidence type="ECO:0000259" key="2">
    <source>
        <dbReference type="PROSITE" id="PS50943"/>
    </source>
</evidence>
<gene>
    <name evidence="3" type="ORF">ACFFVF_01855</name>
</gene>
<dbReference type="InterPro" id="IPR001387">
    <property type="entry name" value="Cro/C1-type_HTH"/>
</dbReference>
<keyword evidence="4" id="KW-1185">Reference proteome</keyword>
<sequence length="115" mass="13729">MFVRKKGFTQEEIARHIATDTSNYSRKENGEVKITPKEWEKIADFLNCDVEEIYEENEPNVSYNNLRKSPVNNSGTIHYFNVPDFVLEHLELIKKENKRLEEENKKLKERLKDKE</sequence>
<keyword evidence="1" id="KW-0175">Coiled coil</keyword>
<dbReference type="Gene3D" id="1.10.260.40">
    <property type="entry name" value="lambda repressor-like DNA-binding domains"/>
    <property type="match status" value="1"/>
</dbReference>
<dbReference type="PROSITE" id="PS50943">
    <property type="entry name" value="HTH_CROC1"/>
    <property type="match status" value="1"/>
</dbReference>